<keyword evidence="1" id="KW-1133">Transmembrane helix</keyword>
<dbReference type="AlphaFoldDB" id="A0A1B1YE69"/>
<dbReference type="Pfam" id="PF00534">
    <property type="entry name" value="Glycos_transf_1"/>
    <property type="match status" value="1"/>
</dbReference>
<dbReference type="OrthoDB" id="9802525at2"/>
<dbReference type="CDD" id="cd07989">
    <property type="entry name" value="LPLAT_AGPAT-like"/>
    <property type="match status" value="1"/>
</dbReference>
<dbReference type="GO" id="GO:0016757">
    <property type="term" value="F:glycosyltransferase activity"/>
    <property type="evidence" value="ECO:0007669"/>
    <property type="project" value="InterPro"/>
</dbReference>
<reference evidence="3 4" key="1">
    <citation type="submission" date="2016-02" db="EMBL/GenBank/DDBJ databases">
        <title>Comparison of Clostridium stercorarium subspecies using comparative genomics and transcriptomics.</title>
        <authorList>
            <person name="Schellenberg J."/>
            <person name="Thallinger G."/>
            <person name="Levin D.B."/>
            <person name="Zhang X."/>
            <person name="Alvare G."/>
            <person name="Fristensky B."/>
            <person name="Sparling R."/>
        </authorList>
    </citation>
    <scope>NUCLEOTIDE SEQUENCE [LARGE SCALE GENOMIC DNA]</scope>
    <source>
        <strain evidence="3 4">DSM 2910</strain>
    </source>
</reference>
<dbReference type="EMBL" id="CP014672">
    <property type="protein sequence ID" value="ANW99047.1"/>
    <property type="molecule type" value="Genomic_DNA"/>
</dbReference>
<feature type="transmembrane region" description="Helical" evidence="1">
    <location>
        <begin position="411"/>
        <end position="436"/>
    </location>
</feature>
<dbReference type="SUPFAM" id="SSF53756">
    <property type="entry name" value="UDP-Glycosyltransferase/glycogen phosphorylase"/>
    <property type="match status" value="1"/>
</dbReference>
<dbReference type="Pfam" id="PF01553">
    <property type="entry name" value="Acyltransferase"/>
    <property type="match status" value="1"/>
</dbReference>
<keyword evidence="1" id="KW-0472">Membrane</keyword>
<gene>
    <name evidence="3" type="ORF">CSTERTH_08405</name>
</gene>
<dbReference type="PANTHER" id="PTHR45947">
    <property type="entry name" value="SULFOQUINOVOSYL TRANSFERASE SQD2"/>
    <property type="match status" value="1"/>
</dbReference>
<dbReference type="InterPro" id="IPR002123">
    <property type="entry name" value="Plipid/glycerol_acylTrfase"/>
</dbReference>
<feature type="domain" description="Phospholipid/glycerol acyltransferase" evidence="2">
    <location>
        <begin position="449"/>
        <end position="564"/>
    </location>
</feature>
<dbReference type="InterPro" id="IPR050194">
    <property type="entry name" value="Glycosyltransferase_grp1"/>
</dbReference>
<dbReference type="Proteomes" id="UP000092971">
    <property type="component" value="Chromosome"/>
</dbReference>
<evidence type="ECO:0000259" key="2">
    <source>
        <dbReference type="SMART" id="SM00563"/>
    </source>
</evidence>
<accession>A0A1B1YE69</accession>
<name>A0A1B1YE69_THEST</name>
<dbReference type="GO" id="GO:0016746">
    <property type="term" value="F:acyltransferase activity"/>
    <property type="evidence" value="ECO:0007669"/>
    <property type="project" value="InterPro"/>
</dbReference>
<keyword evidence="3" id="KW-0808">Transferase</keyword>
<dbReference type="RefSeq" id="WP_015359397.1">
    <property type="nucleotide sequence ID" value="NZ_CP014672.1"/>
</dbReference>
<organism evidence="3 4">
    <name type="scientific">Thermoclostridium stercorarium subsp. thermolacticum DSM 2910</name>
    <dbReference type="NCBI Taxonomy" id="1121336"/>
    <lineage>
        <taxon>Bacteria</taxon>
        <taxon>Bacillati</taxon>
        <taxon>Bacillota</taxon>
        <taxon>Clostridia</taxon>
        <taxon>Eubacteriales</taxon>
        <taxon>Oscillospiraceae</taxon>
        <taxon>Thermoclostridium</taxon>
    </lineage>
</organism>
<dbReference type="InterPro" id="IPR001296">
    <property type="entry name" value="Glyco_trans_1"/>
</dbReference>
<proteinExistence type="predicted"/>
<sequence length="648" mass="74519">MGMRIVFVIDSFNLNNGTAATARRYAEELRKRGHEVTILAAGSADGNKTGIRKLRIPFFQPLIEKQGFCFARPNDEAYYRAFRNADIIHFFLPTWFCRRGEFIARQMRIPTVSAFHLQPENVTYSIGLGKSKRANDVIYRYFYKCFYNRFRFIHCPSEMIAEQLMQHGYDAECRVISNGVNDLFRPAEVRRPEYLKGKIVLLMVGRLSGEKRQDLLIEAVQYSKYRDKIQLVFAGMGPKEKKYRKLSRNLKNKPIFRFFTQEELLQMYNICDLYIHTSDAEIEGISCIEAMACGAVPVISDSHLSATKSFALHPNCLFKAGDARSLAEKIDYWIEHPEERSKMSRIYAEKAETIRVSKCVAEMERLYKDVISDYHKNGYKQPEKSRLRKLLHPDTDAVNVAYSKRTPARQALFYVFTNLIAIIIYFIDTVFFGLVIEGKDKLKKVRGGAVTVMNHIHPMDCTMVKLAVFPRPIYFTSLVNNLELPLVGWLIRFCGALPVPNGKGKLVGFMKHIKHGIQNGDLVHFYPEGMLIRNYEGLREFQPGAFYTAVHTGCPVIPMVLVNIHPQGIWRIAGGRRMHLFIGEPQYPNSELSPKESVTELKNRTWQIMNEMMNEPVEAERISFSVAVRIACILYIASQVVRIIAIRL</sequence>
<protein>
    <submittedName>
        <fullName evidence="3">Group 1 glycosyl transferase</fullName>
    </submittedName>
</protein>
<evidence type="ECO:0000256" key="1">
    <source>
        <dbReference type="SAM" id="Phobius"/>
    </source>
</evidence>
<keyword evidence="1" id="KW-0812">Transmembrane</keyword>
<dbReference type="InterPro" id="IPR028098">
    <property type="entry name" value="Glyco_trans_4-like_N"/>
</dbReference>
<dbReference type="Pfam" id="PF13439">
    <property type="entry name" value="Glyco_transf_4"/>
    <property type="match status" value="1"/>
</dbReference>
<dbReference type="SUPFAM" id="SSF69593">
    <property type="entry name" value="Glycerol-3-phosphate (1)-acyltransferase"/>
    <property type="match status" value="1"/>
</dbReference>
<evidence type="ECO:0000313" key="3">
    <source>
        <dbReference type="EMBL" id="ANW99047.1"/>
    </source>
</evidence>
<dbReference type="PANTHER" id="PTHR45947:SF3">
    <property type="entry name" value="SULFOQUINOVOSYL TRANSFERASE SQD2"/>
    <property type="match status" value="1"/>
</dbReference>
<dbReference type="SMART" id="SM00563">
    <property type="entry name" value="PlsC"/>
    <property type="match status" value="1"/>
</dbReference>
<evidence type="ECO:0000313" key="4">
    <source>
        <dbReference type="Proteomes" id="UP000092971"/>
    </source>
</evidence>
<dbReference type="Gene3D" id="3.40.50.2000">
    <property type="entry name" value="Glycogen Phosphorylase B"/>
    <property type="match status" value="2"/>
</dbReference>